<feature type="compositionally biased region" description="Basic residues" evidence="1">
    <location>
        <begin position="166"/>
        <end position="177"/>
    </location>
</feature>
<organism evidence="2 3">
    <name type="scientific">Kryptolebias marmoratus</name>
    <name type="common">Mangrove killifish</name>
    <name type="synonym">Rivulus marmoratus</name>
    <dbReference type="NCBI Taxonomy" id="37003"/>
    <lineage>
        <taxon>Eukaryota</taxon>
        <taxon>Metazoa</taxon>
        <taxon>Chordata</taxon>
        <taxon>Craniata</taxon>
        <taxon>Vertebrata</taxon>
        <taxon>Euteleostomi</taxon>
        <taxon>Actinopterygii</taxon>
        <taxon>Neopterygii</taxon>
        <taxon>Teleostei</taxon>
        <taxon>Neoteleostei</taxon>
        <taxon>Acanthomorphata</taxon>
        <taxon>Ovalentaria</taxon>
        <taxon>Atherinomorphae</taxon>
        <taxon>Cyprinodontiformes</taxon>
        <taxon>Rivulidae</taxon>
        <taxon>Kryptolebias</taxon>
    </lineage>
</organism>
<feature type="compositionally biased region" description="Polar residues" evidence="1">
    <location>
        <begin position="86"/>
        <end position="99"/>
    </location>
</feature>
<evidence type="ECO:0000256" key="1">
    <source>
        <dbReference type="SAM" id="MobiDB-lite"/>
    </source>
</evidence>
<reference evidence="2" key="1">
    <citation type="submission" date="2025-08" db="UniProtKB">
        <authorList>
            <consortium name="Ensembl"/>
        </authorList>
    </citation>
    <scope>IDENTIFICATION</scope>
</reference>
<keyword evidence="3" id="KW-1185">Reference proteome</keyword>
<dbReference type="STRING" id="37003.ENSKMAP00000019163"/>
<dbReference type="RefSeq" id="XP_017267565.1">
    <property type="nucleotide sequence ID" value="XM_017412076.3"/>
</dbReference>
<dbReference type="InterPro" id="IPR026719">
    <property type="entry name" value="ERICH1"/>
</dbReference>
<reference evidence="2" key="2">
    <citation type="submission" date="2025-09" db="UniProtKB">
        <authorList>
            <consortium name="Ensembl"/>
        </authorList>
    </citation>
    <scope>IDENTIFICATION</scope>
</reference>
<accession>A0A3Q3AQL4</accession>
<feature type="compositionally biased region" description="Basic residues" evidence="1">
    <location>
        <begin position="124"/>
        <end position="134"/>
    </location>
</feature>
<sequence>MAHRKQVFQSKVLQKLYPASSTLRKEHSPPVAVEAQAKTSAVKRKASGQDTVLGDAGKTQNASNPRPRMYTVLPPPPDYNIHTDKSVTLPQLQSVNSSEDPAGESVHGSKEEVDEQNEAEEQSRRRRRRKRKKAPLQEPGKDEAPVNESSPGQSQVPVDEGECISRNKKRKLKKKMRKKKLLSMGLVPRAAPLEFTYIKEEEEDDERGAAELSEFLRTTAEICMSDSSLHAVRTPHLSAAVDDLLASIESGNKPDSVLKQLCRLKAFVQLKDTNSLEKALMELSSNPSMSAGETAAVVSLFKYWITDVLPLQRDGETRRSTARP</sequence>
<evidence type="ECO:0000313" key="3">
    <source>
        <dbReference type="Proteomes" id="UP000264800"/>
    </source>
</evidence>
<proteinExistence type="predicted"/>
<evidence type="ECO:0000313" key="2">
    <source>
        <dbReference type="Ensembl" id="ENSKMAP00000019163.1"/>
    </source>
</evidence>
<dbReference type="AlphaFoldDB" id="A0A3Q3AQL4"/>
<dbReference type="OMA" id="YWITEIL"/>
<dbReference type="Ensembl" id="ENSKMAT00000019426.1">
    <property type="protein sequence ID" value="ENSKMAP00000019163.1"/>
    <property type="gene ID" value="ENSKMAG00000014249.1"/>
</dbReference>
<feature type="compositionally biased region" description="Polar residues" evidence="1">
    <location>
        <begin position="147"/>
        <end position="156"/>
    </location>
</feature>
<feature type="region of interest" description="Disordered" evidence="1">
    <location>
        <begin position="18"/>
        <end position="177"/>
    </location>
</feature>
<protein>
    <submittedName>
        <fullName evidence="2">Glutamate rich 1</fullName>
    </submittedName>
</protein>
<dbReference type="GeneTree" id="ENSGT00390000005606"/>
<name>A0A3Q3AQL4_KRYMA</name>
<dbReference type="KEGG" id="kmr:108233534"/>
<dbReference type="PANTHER" id="PTHR22444">
    <property type="entry name" value="GLUTAMATE-RICH PROTEIN 1"/>
    <property type="match status" value="1"/>
</dbReference>
<dbReference type="GeneID" id="108233534"/>
<dbReference type="PANTHER" id="PTHR22444:SF1">
    <property type="entry name" value="GLUTAMATE-RICH PROTEIN 1"/>
    <property type="match status" value="1"/>
</dbReference>
<dbReference type="Proteomes" id="UP000264800">
    <property type="component" value="Unplaced"/>
</dbReference>
<dbReference type="OrthoDB" id="6151351at2759"/>